<keyword evidence="3" id="KW-1185">Reference proteome</keyword>
<protein>
    <recommendedName>
        <fullName evidence="4">DUF3592 domain-containing protein</fullName>
    </recommendedName>
</protein>
<evidence type="ECO:0000313" key="3">
    <source>
        <dbReference type="Proteomes" id="UP001334501"/>
    </source>
</evidence>
<feature type="transmembrane region" description="Helical" evidence="1">
    <location>
        <begin position="142"/>
        <end position="166"/>
    </location>
</feature>
<proteinExistence type="predicted"/>
<gene>
    <name evidence="2" type="ORF">SNE33_07585</name>
</gene>
<reference evidence="2 3" key="1">
    <citation type="journal article" date="2017" name="Curr. Microbiol.">
        <title>Lysobacter zhanggongensis sp. nov. Isolated from a Pit Mud.</title>
        <authorList>
            <person name="Zhang X.F."/>
            <person name="Wang H.H."/>
            <person name="Sun X.Y."/>
            <person name="Pan C.M."/>
        </authorList>
    </citation>
    <scope>NUCLEOTIDE SEQUENCE [LARGE SCALE GENOMIC DNA]</scope>
    <source>
        <strain evidence="2 3">ZGLJ7-1</strain>
    </source>
</reference>
<keyword evidence="1" id="KW-0472">Membrane</keyword>
<evidence type="ECO:0000256" key="1">
    <source>
        <dbReference type="SAM" id="Phobius"/>
    </source>
</evidence>
<keyword evidence="1" id="KW-0812">Transmembrane</keyword>
<accession>A0ABU7YQA4</accession>
<dbReference type="RefSeq" id="WP_412699832.1">
    <property type="nucleotide sequence ID" value="NZ_JAXGFO010000032.1"/>
</dbReference>
<organism evidence="2 3">
    <name type="scientific">Lysobacter zhanggongensis</name>
    <dbReference type="NCBI Taxonomy" id="1774951"/>
    <lineage>
        <taxon>Bacteria</taxon>
        <taxon>Pseudomonadati</taxon>
        <taxon>Pseudomonadota</taxon>
        <taxon>Gammaproteobacteria</taxon>
        <taxon>Lysobacterales</taxon>
        <taxon>Lysobacteraceae</taxon>
        <taxon>Lysobacter</taxon>
    </lineage>
</organism>
<evidence type="ECO:0000313" key="2">
    <source>
        <dbReference type="EMBL" id="MEG3157750.1"/>
    </source>
</evidence>
<name>A0ABU7YQA4_9GAMM</name>
<dbReference type="EMBL" id="JAXGFO010000032">
    <property type="protein sequence ID" value="MEG3157750.1"/>
    <property type="molecule type" value="Genomic_DNA"/>
</dbReference>
<evidence type="ECO:0008006" key="4">
    <source>
        <dbReference type="Google" id="ProtNLM"/>
    </source>
</evidence>
<keyword evidence="1" id="KW-1133">Transmembrane helix</keyword>
<sequence>MISFKMAPENHAKLSRLSKKFFMVVFVVGAALLAYKGIESYRYANSILADHTVVTVPVVLVDVSEERGRKGRTRNMYNFGYVFEAGGREYEGSFTTSESNADPYLADLATIDVAYTNADPSRFDRLERLQGQAGFGSLMMRLLVAIAGAALLAGLMHLLLVAKLIVPRPVEAAPAA</sequence>
<feature type="transmembrane region" description="Helical" evidence="1">
    <location>
        <begin position="21"/>
        <end position="38"/>
    </location>
</feature>
<dbReference type="Proteomes" id="UP001334501">
    <property type="component" value="Unassembled WGS sequence"/>
</dbReference>
<comment type="caution">
    <text evidence="2">The sequence shown here is derived from an EMBL/GenBank/DDBJ whole genome shotgun (WGS) entry which is preliminary data.</text>
</comment>